<keyword evidence="6 8" id="KW-1133">Transmembrane helix</keyword>
<dbReference type="EMBL" id="OMOF01000013">
    <property type="protein sequence ID" value="SPF31894.1"/>
    <property type="molecule type" value="Genomic_DNA"/>
</dbReference>
<comment type="subcellular location">
    <subcellularLocation>
        <location evidence="1">Cell membrane</location>
        <topology evidence="1">Multi-pass membrane protein</topology>
    </subcellularLocation>
</comment>
<evidence type="ECO:0000256" key="1">
    <source>
        <dbReference type="ARBA" id="ARBA00004651"/>
    </source>
</evidence>
<keyword evidence="4" id="KW-1003">Cell membrane</keyword>
<keyword evidence="5 8" id="KW-0812">Transmembrane</keyword>
<feature type="transmembrane region" description="Helical" evidence="8">
    <location>
        <begin position="112"/>
        <end position="130"/>
    </location>
</feature>
<evidence type="ECO:0000313" key="10">
    <source>
        <dbReference type="Proteomes" id="UP000238916"/>
    </source>
</evidence>
<keyword evidence="7 8" id="KW-0472">Membrane</keyword>
<sequence>MVNNNENGKELAESKVEGNLRKVYIVVILLPILAFILSFPLGRYPISIPDLLSALAGKIFPFVHGPEGVINTVIFQVRLPRILAAMLVGAALSIAGAAYQGMFKNPLVSPDILGASSGAGLGAALAIFFSLNVVGIQVSAFVVSLLAVIAVYFLSNKVKRDPTLALVLTGILVGTLCSSFTSLLKYMADPYDKLPAITFWLMGSLATVSPKNVISSFVIMLAGGVPLYLLRWRLNVLSLGEEEGKTLGLETGKLRLAVIICSSLLTAGAVSISGLIGWVGLIVPHLARMLVGPNYKVLLPVSIAIGSVYMLLVDDLARCLTSAEIPLGILTSIIGAPFFFAILLRGKKGLV</sequence>
<dbReference type="CDD" id="cd06550">
    <property type="entry name" value="TM_ABC_iron-siderophores_like"/>
    <property type="match status" value="1"/>
</dbReference>
<dbReference type="FunFam" id="1.10.3470.10:FF:000001">
    <property type="entry name" value="Vitamin B12 ABC transporter permease BtuC"/>
    <property type="match status" value="1"/>
</dbReference>
<protein>
    <submittedName>
        <fullName evidence="9">Putative ABC transporter permease protein HI_1471</fullName>
    </submittedName>
</protein>
<feature type="transmembrane region" description="Helical" evidence="8">
    <location>
        <begin position="136"/>
        <end position="154"/>
    </location>
</feature>
<gene>
    <name evidence="9" type="ORF">SBF1_110020</name>
</gene>
<comment type="similarity">
    <text evidence="2">Belongs to the binding-protein-dependent transport system permease family. FecCD subfamily.</text>
</comment>
<keyword evidence="3" id="KW-0813">Transport</keyword>
<feature type="transmembrane region" description="Helical" evidence="8">
    <location>
        <begin position="325"/>
        <end position="344"/>
    </location>
</feature>
<dbReference type="OrthoDB" id="9792889at2"/>
<dbReference type="InterPro" id="IPR000522">
    <property type="entry name" value="ABC_transptr_permease_BtuC"/>
</dbReference>
<evidence type="ECO:0000313" key="9">
    <source>
        <dbReference type="EMBL" id="SPF31894.1"/>
    </source>
</evidence>
<feature type="transmembrane region" description="Helical" evidence="8">
    <location>
        <begin position="254"/>
        <end position="283"/>
    </location>
</feature>
<evidence type="ECO:0000256" key="3">
    <source>
        <dbReference type="ARBA" id="ARBA00022448"/>
    </source>
</evidence>
<dbReference type="SUPFAM" id="SSF81345">
    <property type="entry name" value="ABC transporter involved in vitamin B12 uptake, BtuC"/>
    <property type="match status" value="1"/>
</dbReference>
<feature type="transmembrane region" description="Helical" evidence="8">
    <location>
        <begin position="166"/>
        <end position="188"/>
    </location>
</feature>
<feature type="transmembrane region" description="Helical" evidence="8">
    <location>
        <begin position="217"/>
        <end position="234"/>
    </location>
</feature>
<organism evidence="9 10">
    <name type="scientific">Candidatus Desulfosporosinus infrequens</name>
    <dbReference type="NCBI Taxonomy" id="2043169"/>
    <lineage>
        <taxon>Bacteria</taxon>
        <taxon>Bacillati</taxon>
        <taxon>Bacillota</taxon>
        <taxon>Clostridia</taxon>
        <taxon>Eubacteriales</taxon>
        <taxon>Desulfitobacteriaceae</taxon>
        <taxon>Desulfosporosinus</taxon>
    </lineage>
</organism>
<name>A0A2U3JWT2_9FIRM</name>
<dbReference type="Gene3D" id="1.10.3470.10">
    <property type="entry name" value="ABC transporter involved in vitamin B12 uptake, BtuC"/>
    <property type="match status" value="1"/>
</dbReference>
<dbReference type="Proteomes" id="UP000238916">
    <property type="component" value="Unassembled WGS sequence"/>
</dbReference>
<dbReference type="GO" id="GO:0022857">
    <property type="term" value="F:transmembrane transporter activity"/>
    <property type="evidence" value="ECO:0007669"/>
    <property type="project" value="InterPro"/>
</dbReference>
<evidence type="ECO:0000256" key="5">
    <source>
        <dbReference type="ARBA" id="ARBA00022692"/>
    </source>
</evidence>
<dbReference type="AlphaFoldDB" id="A0A2U3JWT2"/>
<evidence type="ECO:0000256" key="6">
    <source>
        <dbReference type="ARBA" id="ARBA00022989"/>
    </source>
</evidence>
<accession>A0A2U3JWT2</accession>
<proteinExistence type="inferred from homology"/>
<evidence type="ECO:0000256" key="2">
    <source>
        <dbReference type="ARBA" id="ARBA00007935"/>
    </source>
</evidence>
<feature type="transmembrane region" description="Helical" evidence="8">
    <location>
        <begin position="23"/>
        <end position="42"/>
    </location>
</feature>
<dbReference type="GO" id="GO:0033214">
    <property type="term" value="P:siderophore-iron import into cell"/>
    <property type="evidence" value="ECO:0007669"/>
    <property type="project" value="TreeGrafter"/>
</dbReference>
<dbReference type="PANTHER" id="PTHR30472:SF70">
    <property type="entry name" value="MOLYBDATE IMPORT SYSTEM PERMEASE PROTEIN MOLB"/>
    <property type="match status" value="1"/>
</dbReference>
<feature type="transmembrane region" description="Helical" evidence="8">
    <location>
        <begin position="295"/>
        <end position="313"/>
    </location>
</feature>
<feature type="transmembrane region" description="Helical" evidence="8">
    <location>
        <begin position="82"/>
        <end position="100"/>
    </location>
</feature>
<dbReference type="Pfam" id="PF01032">
    <property type="entry name" value="FecCD"/>
    <property type="match status" value="1"/>
</dbReference>
<dbReference type="InterPro" id="IPR037294">
    <property type="entry name" value="ABC_BtuC-like"/>
</dbReference>
<evidence type="ECO:0000256" key="8">
    <source>
        <dbReference type="SAM" id="Phobius"/>
    </source>
</evidence>
<dbReference type="PANTHER" id="PTHR30472">
    <property type="entry name" value="FERRIC ENTEROBACTIN TRANSPORT SYSTEM PERMEASE PROTEIN"/>
    <property type="match status" value="1"/>
</dbReference>
<reference evidence="10" key="1">
    <citation type="submission" date="2018-02" db="EMBL/GenBank/DDBJ databases">
        <authorList>
            <person name="Hausmann B."/>
        </authorList>
    </citation>
    <scope>NUCLEOTIDE SEQUENCE [LARGE SCALE GENOMIC DNA]</scope>
    <source>
        <strain evidence="10">Peat soil MAG SbF1</strain>
    </source>
</reference>
<evidence type="ECO:0000256" key="7">
    <source>
        <dbReference type="ARBA" id="ARBA00023136"/>
    </source>
</evidence>
<dbReference type="GO" id="GO:0005886">
    <property type="term" value="C:plasma membrane"/>
    <property type="evidence" value="ECO:0007669"/>
    <property type="project" value="UniProtKB-SubCell"/>
</dbReference>
<evidence type="ECO:0000256" key="4">
    <source>
        <dbReference type="ARBA" id="ARBA00022475"/>
    </source>
</evidence>